<feature type="transmembrane region" description="Helical" evidence="1">
    <location>
        <begin position="80"/>
        <end position="102"/>
    </location>
</feature>
<dbReference type="InterPro" id="IPR045340">
    <property type="entry name" value="DUF6533"/>
</dbReference>
<dbReference type="EMBL" id="JBAHYK010000973">
    <property type="protein sequence ID" value="KAL0570228.1"/>
    <property type="molecule type" value="Genomic_DNA"/>
</dbReference>
<protein>
    <recommendedName>
        <fullName evidence="2">DUF6533 domain-containing protein</fullName>
    </recommendedName>
</protein>
<gene>
    <name evidence="3" type="ORF">V5O48_011736</name>
</gene>
<evidence type="ECO:0000313" key="4">
    <source>
        <dbReference type="Proteomes" id="UP001465976"/>
    </source>
</evidence>
<keyword evidence="1" id="KW-0812">Transmembrane</keyword>
<feature type="transmembrane region" description="Helical" evidence="1">
    <location>
        <begin position="114"/>
        <end position="131"/>
    </location>
</feature>
<organism evidence="3 4">
    <name type="scientific">Marasmius crinis-equi</name>
    <dbReference type="NCBI Taxonomy" id="585013"/>
    <lineage>
        <taxon>Eukaryota</taxon>
        <taxon>Fungi</taxon>
        <taxon>Dikarya</taxon>
        <taxon>Basidiomycota</taxon>
        <taxon>Agaricomycotina</taxon>
        <taxon>Agaricomycetes</taxon>
        <taxon>Agaricomycetidae</taxon>
        <taxon>Agaricales</taxon>
        <taxon>Marasmiineae</taxon>
        <taxon>Marasmiaceae</taxon>
        <taxon>Marasmius</taxon>
    </lineage>
</organism>
<comment type="caution">
    <text evidence="3">The sequence shown here is derived from an EMBL/GenBank/DDBJ whole genome shotgun (WGS) entry which is preliminary data.</text>
</comment>
<keyword evidence="1" id="KW-0472">Membrane</keyword>
<feature type="transmembrane region" description="Helical" evidence="1">
    <location>
        <begin position="143"/>
        <end position="163"/>
    </location>
</feature>
<feature type="transmembrane region" description="Helical" evidence="1">
    <location>
        <begin position="41"/>
        <end position="59"/>
    </location>
</feature>
<feature type="domain" description="DUF6533" evidence="2">
    <location>
        <begin position="59"/>
        <end position="88"/>
    </location>
</feature>
<evidence type="ECO:0000313" key="3">
    <source>
        <dbReference type="EMBL" id="KAL0570228.1"/>
    </source>
</evidence>
<keyword evidence="4" id="KW-1185">Reference proteome</keyword>
<proteinExistence type="predicted"/>
<dbReference type="Proteomes" id="UP001465976">
    <property type="component" value="Unassembled WGS sequence"/>
</dbReference>
<name>A0ABR3F561_9AGAR</name>
<keyword evidence="1" id="KW-1133">Transmembrane helix</keyword>
<evidence type="ECO:0000259" key="2">
    <source>
        <dbReference type="Pfam" id="PF20151"/>
    </source>
</evidence>
<reference evidence="3 4" key="1">
    <citation type="submission" date="2024-02" db="EMBL/GenBank/DDBJ databases">
        <title>A draft genome for the cacao thread blight pathogen Marasmius crinis-equi.</title>
        <authorList>
            <person name="Cohen S.P."/>
            <person name="Baruah I.K."/>
            <person name="Amoako-Attah I."/>
            <person name="Bukari Y."/>
            <person name="Meinhardt L.W."/>
            <person name="Bailey B.A."/>
        </authorList>
    </citation>
    <scope>NUCLEOTIDE SEQUENCE [LARGE SCALE GENOMIC DNA]</scope>
    <source>
        <strain evidence="3 4">GH-76</strain>
    </source>
</reference>
<accession>A0ABR3F561</accession>
<dbReference type="Pfam" id="PF20151">
    <property type="entry name" value="DUF6533"/>
    <property type="match status" value="1"/>
</dbReference>
<sequence>MSSNFPSGSPEVVAYVQSYPAILIVDHASIAILIYDYLLTLGASQYLIYLFLPISLGFLDEEVRFVWTRTPWNLAKILFLAVRYAVFIPAGLVFCVDTQWFIPLTRCSTGTKAAVYSSVAAIAIAEVVLGLRAWAFWGRSKKVGICIIITIIVLVTVASYKLAHVEDSQGTFSVEVFDLLRHCPPEFSGSDGSSGSSAISIGYMLVGVYESCKAETLASASLT</sequence>
<evidence type="ECO:0000256" key="1">
    <source>
        <dbReference type="SAM" id="Phobius"/>
    </source>
</evidence>